<dbReference type="InterPro" id="IPR000653">
    <property type="entry name" value="DegT/StrS_aminotransferase"/>
</dbReference>
<dbReference type="GO" id="GO:0008483">
    <property type="term" value="F:transaminase activity"/>
    <property type="evidence" value="ECO:0007669"/>
    <property type="project" value="UniProtKB-KW"/>
</dbReference>
<dbReference type="FunFam" id="3.40.640.10:FF:000089">
    <property type="entry name" value="Aminotransferase, DegT/DnrJ/EryC1/StrS family"/>
    <property type="match status" value="1"/>
</dbReference>
<evidence type="ECO:0000256" key="4">
    <source>
        <dbReference type="PIRSR" id="PIRSR000390-2"/>
    </source>
</evidence>
<dbReference type="RefSeq" id="WP_193689223.1">
    <property type="nucleotide sequence ID" value="NZ_CP062942.1"/>
</dbReference>
<evidence type="ECO:0000256" key="1">
    <source>
        <dbReference type="ARBA" id="ARBA00022898"/>
    </source>
</evidence>
<accession>A0A7L9UBS5</accession>
<comment type="similarity">
    <text evidence="2 5">Belongs to the DegT/DnrJ/EryC1 family.</text>
</comment>
<dbReference type="AlphaFoldDB" id="A0A7L9UBS5"/>
<dbReference type="GO" id="GO:0000271">
    <property type="term" value="P:polysaccharide biosynthetic process"/>
    <property type="evidence" value="ECO:0007669"/>
    <property type="project" value="TreeGrafter"/>
</dbReference>
<dbReference type="SUPFAM" id="SSF53383">
    <property type="entry name" value="PLP-dependent transferases"/>
    <property type="match status" value="1"/>
</dbReference>
<keyword evidence="6" id="KW-0614">Plasmid</keyword>
<dbReference type="EMBL" id="CP062942">
    <property type="protein sequence ID" value="QOL52260.1"/>
    <property type="molecule type" value="Genomic_DNA"/>
</dbReference>
<gene>
    <name evidence="6" type="ORF">LPB04_23375</name>
</gene>
<keyword evidence="1 4" id="KW-0663">Pyridoxal phosphate</keyword>
<feature type="active site" description="Proton acceptor" evidence="3">
    <location>
        <position position="184"/>
    </location>
</feature>
<evidence type="ECO:0000256" key="2">
    <source>
        <dbReference type="ARBA" id="ARBA00037999"/>
    </source>
</evidence>
<dbReference type="KEGG" id="mlir:LPB04_23375"/>
<name>A0A7L9UBS5_9BURK</name>
<geneLocation type="plasmid" evidence="6 7">
    <name>unnamed1</name>
</geneLocation>
<evidence type="ECO:0000256" key="5">
    <source>
        <dbReference type="RuleBase" id="RU004508"/>
    </source>
</evidence>
<dbReference type="PIRSF" id="PIRSF000390">
    <property type="entry name" value="PLP_StrS"/>
    <property type="match status" value="1"/>
</dbReference>
<dbReference type="Proteomes" id="UP000593875">
    <property type="component" value="Plasmid unnamed1"/>
</dbReference>
<evidence type="ECO:0000313" key="6">
    <source>
        <dbReference type="EMBL" id="QOL52260.1"/>
    </source>
</evidence>
<dbReference type="Gene3D" id="3.40.640.10">
    <property type="entry name" value="Type I PLP-dependent aspartate aminotransferase-like (Major domain)"/>
    <property type="match status" value="1"/>
</dbReference>
<sequence>MEFIDLKAQYEASRELINQRIQAVLDHGQYIMGPEVVELESGLAQYTGARHCITVSSGTEALVISLMALGIKPGDEVITTPFSFIATAEAIVLLGATPVFVDIDRTTCNLAPSLIEAKVTPRTRAIMPVSLFGQPADMDEINAIAQRHGLAVIEDAAQSFGATYHGKKSCNLSTIGCTSFFPSKPLGCYGDGGAIFTSDDNLAQAMREIRVHGQSRRYVHTRIGVGGRMDTLQCAIVLAKLERFEWELMQRAKVAERYDVLLSGRIERISCISARTSVYAQYTVVVENRARVQEQLHAAGIPTAVHYPVPIHRQPAYAHFSSADCCPVALEMADKVISLPMGPYLSAESANTVAITLLSAAGIALPEEITTTETAEQQSMAAATASALP</sequence>
<dbReference type="PANTHER" id="PTHR30244:SF42">
    <property type="entry name" value="UDP-2-ACETAMIDO-2-DEOXY-3-OXO-D-GLUCURONATE AMINOTRANSFERASE"/>
    <property type="match status" value="1"/>
</dbReference>
<protein>
    <submittedName>
        <fullName evidence="6">DegT/DnrJ/EryC1/StrS family aminotransferase</fullName>
    </submittedName>
</protein>
<keyword evidence="6" id="KW-0808">Transferase</keyword>
<evidence type="ECO:0000313" key="7">
    <source>
        <dbReference type="Proteomes" id="UP000593875"/>
    </source>
</evidence>
<proteinExistence type="inferred from homology"/>
<feature type="modified residue" description="N6-(pyridoxal phosphate)lysine" evidence="4">
    <location>
        <position position="184"/>
    </location>
</feature>
<keyword evidence="7" id="KW-1185">Reference proteome</keyword>
<organism evidence="6 7">
    <name type="scientific">Massilia litorea</name>
    <dbReference type="NCBI Taxonomy" id="2769491"/>
    <lineage>
        <taxon>Bacteria</taxon>
        <taxon>Pseudomonadati</taxon>
        <taxon>Pseudomonadota</taxon>
        <taxon>Betaproteobacteria</taxon>
        <taxon>Burkholderiales</taxon>
        <taxon>Oxalobacteraceae</taxon>
        <taxon>Telluria group</taxon>
        <taxon>Massilia</taxon>
    </lineage>
</organism>
<dbReference type="Pfam" id="PF01041">
    <property type="entry name" value="DegT_DnrJ_EryC1"/>
    <property type="match status" value="1"/>
</dbReference>
<dbReference type="CDD" id="cd00616">
    <property type="entry name" value="AHBA_syn"/>
    <property type="match status" value="1"/>
</dbReference>
<dbReference type="Gene3D" id="3.90.1150.10">
    <property type="entry name" value="Aspartate Aminotransferase, domain 1"/>
    <property type="match status" value="1"/>
</dbReference>
<dbReference type="InterPro" id="IPR015421">
    <property type="entry name" value="PyrdxlP-dep_Trfase_major"/>
</dbReference>
<reference evidence="6 7" key="1">
    <citation type="submission" date="2020-10" db="EMBL/GenBank/DDBJ databases">
        <title>Genome sequencing of Massilia sp. LPB0304.</title>
        <authorList>
            <person name="Kim J."/>
        </authorList>
    </citation>
    <scope>NUCLEOTIDE SEQUENCE [LARGE SCALE GENOMIC DNA]</scope>
    <source>
        <strain evidence="6 7">LPB0304</strain>
        <plasmid evidence="6 7">unnamed1</plasmid>
    </source>
</reference>
<dbReference type="InterPro" id="IPR015424">
    <property type="entry name" value="PyrdxlP-dep_Trfase"/>
</dbReference>
<dbReference type="GO" id="GO:0030170">
    <property type="term" value="F:pyridoxal phosphate binding"/>
    <property type="evidence" value="ECO:0007669"/>
    <property type="project" value="TreeGrafter"/>
</dbReference>
<dbReference type="PANTHER" id="PTHR30244">
    <property type="entry name" value="TRANSAMINASE"/>
    <property type="match status" value="1"/>
</dbReference>
<keyword evidence="6" id="KW-0032">Aminotransferase</keyword>
<evidence type="ECO:0000256" key="3">
    <source>
        <dbReference type="PIRSR" id="PIRSR000390-1"/>
    </source>
</evidence>
<dbReference type="InterPro" id="IPR015422">
    <property type="entry name" value="PyrdxlP-dep_Trfase_small"/>
</dbReference>